<name>A0AAV0XTP9_9HEMI</name>
<feature type="compositionally biased region" description="Polar residues" evidence="1">
    <location>
        <begin position="522"/>
        <end position="532"/>
    </location>
</feature>
<proteinExistence type="predicted"/>
<reference evidence="2 3" key="1">
    <citation type="submission" date="2023-01" db="EMBL/GenBank/DDBJ databases">
        <authorList>
            <person name="Whitehead M."/>
        </authorList>
    </citation>
    <scope>NUCLEOTIDE SEQUENCE [LARGE SCALE GENOMIC DNA]</scope>
</reference>
<dbReference type="AlphaFoldDB" id="A0AAV0XTP9"/>
<evidence type="ECO:0000256" key="1">
    <source>
        <dbReference type="SAM" id="MobiDB-lite"/>
    </source>
</evidence>
<dbReference type="EMBL" id="CARXXK010000461">
    <property type="protein sequence ID" value="CAI6370661.1"/>
    <property type="molecule type" value="Genomic_DNA"/>
</dbReference>
<gene>
    <name evidence="2" type="ORF">MEUPH1_LOCUS24763</name>
</gene>
<comment type="caution">
    <text evidence="2">The sequence shown here is derived from an EMBL/GenBank/DDBJ whole genome shotgun (WGS) entry which is preliminary data.</text>
</comment>
<organism evidence="2 3">
    <name type="scientific">Macrosiphum euphorbiae</name>
    <name type="common">potato aphid</name>
    <dbReference type="NCBI Taxonomy" id="13131"/>
    <lineage>
        <taxon>Eukaryota</taxon>
        <taxon>Metazoa</taxon>
        <taxon>Ecdysozoa</taxon>
        <taxon>Arthropoda</taxon>
        <taxon>Hexapoda</taxon>
        <taxon>Insecta</taxon>
        <taxon>Pterygota</taxon>
        <taxon>Neoptera</taxon>
        <taxon>Paraneoptera</taxon>
        <taxon>Hemiptera</taxon>
        <taxon>Sternorrhyncha</taxon>
        <taxon>Aphidomorpha</taxon>
        <taxon>Aphidoidea</taxon>
        <taxon>Aphididae</taxon>
        <taxon>Macrosiphini</taxon>
        <taxon>Macrosiphum</taxon>
    </lineage>
</organism>
<accession>A0AAV0XTP9</accession>
<sequence>MASTRNRVSANKGMSVKNEHDDAEINAMALKMKENYQKTATAAAKQQLASPANVNINRAARAVTLANAPITTDNSQTNQDKLPKDCEDVESIKGRFSWKLIAGHYVPYIIRVINGEQLKFVSVRMAETQLLKNYLHYLHADIYTCTNVRSLFVTESEAKVLNDINKKHTDRMYGKEVFLAGKDYIVSLEDVLEFYTFMEVCYKKLKCEITPGLVEKCGYIRINSDSFVPYIIIDNQKYVPLFCFEGETENLRQQTLKSENWNLAYLKFCCKVQGIINELNASDSCKVTSLEGIKNNFPPETNFEDYWPANLVDIHLLNNQKSTHVNPPGVWIRAPTGVIPAENTIAHTLKASAPLPPSMPAMVNTYKNGRPANQMVYSSSTHAQSPSTSGYSITSRNQSIAAQCYNAFLLDFQGSTMSLSSLVNSVGHVVPPPPLVSAGNTTPISGNTVSYSNAVPISQCISTMYNPMTNGNVMSHSSQMTLFYIQSSNNSQDQQQQLQQQQIITSRQTQQSNSGKSVHAHLTNTQQRSTLRNGGPVAIAPPIEIIDLLSPPSSPVPLAAQENSRRPNISYEFTRIPERMLAHDTVNNSAYKIQRATLEGRVINCINAKPYIYSNLMVTLKDLVRMMLPSCSVERCAYTLNKYLKTTIFTGNSEQLALLRKNGLLGSKYPAETPMAMLRDVTHALPQLIKIVSKHDEQIKQRQAGAAGGPAKIQRTS</sequence>
<feature type="compositionally biased region" description="Low complexity" evidence="1">
    <location>
        <begin position="494"/>
        <end position="514"/>
    </location>
</feature>
<keyword evidence="3" id="KW-1185">Reference proteome</keyword>
<dbReference type="Proteomes" id="UP001160148">
    <property type="component" value="Unassembled WGS sequence"/>
</dbReference>
<evidence type="ECO:0000313" key="3">
    <source>
        <dbReference type="Proteomes" id="UP001160148"/>
    </source>
</evidence>
<feature type="region of interest" description="Disordered" evidence="1">
    <location>
        <begin position="494"/>
        <end position="533"/>
    </location>
</feature>
<evidence type="ECO:0000313" key="2">
    <source>
        <dbReference type="EMBL" id="CAI6370661.1"/>
    </source>
</evidence>
<protein>
    <submittedName>
        <fullName evidence="2">Uncharacterized protein</fullName>
    </submittedName>
</protein>